<sequence>MIPRINLFTRFLKTLDTQDRIQTVMSASITQDMIGRYKNAVEENAQLRDENGNLRVRNYELNRELDVTYRKLWSLEIEGGGHKGF</sequence>
<keyword evidence="3" id="KW-1185">Reference proteome</keyword>
<dbReference type="AlphaFoldDB" id="A0A9N8P6E0"/>
<gene>
    <name evidence="2" type="ORF">AWRI4619_LOCUS1783</name>
</gene>
<keyword evidence="1" id="KW-0175">Coiled coil</keyword>
<accession>A0A9N8P6E0</accession>
<dbReference type="Proteomes" id="UP000716446">
    <property type="component" value="Unassembled WGS sequence"/>
</dbReference>
<organism evidence="2 3">
    <name type="scientific">Aureobasidium vineae</name>
    <dbReference type="NCBI Taxonomy" id="2773715"/>
    <lineage>
        <taxon>Eukaryota</taxon>
        <taxon>Fungi</taxon>
        <taxon>Dikarya</taxon>
        <taxon>Ascomycota</taxon>
        <taxon>Pezizomycotina</taxon>
        <taxon>Dothideomycetes</taxon>
        <taxon>Dothideomycetidae</taxon>
        <taxon>Dothideales</taxon>
        <taxon>Saccotheciaceae</taxon>
        <taxon>Aureobasidium</taxon>
    </lineage>
</organism>
<evidence type="ECO:0000313" key="3">
    <source>
        <dbReference type="Proteomes" id="UP000716446"/>
    </source>
</evidence>
<feature type="coiled-coil region" evidence="1">
    <location>
        <begin position="37"/>
        <end position="64"/>
    </location>
</feature>
<evidence type="ECO:0000256" key="1">
    <source>
        <dbReference type="SAM" id="Coils"/>
    </source>
</evidence>
<dbReference type="EMBL" id="CAIJEN010000002">
    <property type="protein sequence ID" value="CAD0083216.1"/>
    <property type="molecule type" value="Genomic_DNA"/>
</dbReference>
<name>A0A9N8P6E0_9PEZI</name>
<proteinExistence type="predicted"/>
<comment type="caution">
    <text evidence="2">The sequence shown here is derived from an EMBL/GenBank/DDBJ whole genome shotgun (WGS) entry which is preliminary data.</text>
</comment>
<evidence type="ECO:0000313" key="2">
    <source>
        <dbReference type="EMBL" id="CAD0083216.1"/>
    </source>
</evidence>
<reference evidence="2" key="1">
    <citation type="submission" date="2020-06" db="EMBL/GenBank/DDBJ databases">
        <authorList>
            <person name="Onetto C."/>
        </authorList>
    </citation>
    <scope>NUCLEOTIDE SEQUENCE</scope>
</reference>
<protein>
    <submittedName>
        <fullName evidence="2">Uncharacterized protein</fullName>
    </submittedName>
</protein>